<dbReference type="PANTHER" id="PTHR32518">
    <property type="match status" value="1"/>
</dbReference>
<evidence type="ECO:0000256" key="9">
    <source>
        <dbReference type="ARBA" id="ARBA00031423"/>
    </source>
</evidence>
<dbReference type="Gene3D" id="2.30.30.30">
    <property type="match status" value="1"/>
</dbReference>
<dbReference type="Pfam" id="PF23290">
    <property type="entry name" value="KOW5_SPT5"/>
    <property type="match status" value="1"/>
</dbReference>
<keyword evidence="8" id="KW-0119">Carbohydrate metabolism</keyword>
<evidence type="ECO:0000256" key="8">
    <source>
        <dbReference type="ARBA" id="ARBA00023277"/>
    </source>
</evidence>
<name>A0A1D6JMV5_MAIZE</name>
<organism evidence="13">
    <name type="scientific">Zea mays</name>
    <name type="common">Maize</name>
    <dbReference type="NCBI Taxonomy" id="4577"/>
    <lineage>
        <taxon>Eukaryota</taxon>
        <taxon>Viridiplantae</taxon>
        <taxon>Streptophyta</taxon>
        <taxon>Embryophyta</taxon>
        <taxon>Tracheophyta</taxon>
        <taxon>Spermatophyta</taxon>
        <taxon>Magnoliopsida</taxon>
        <taxon>Liliopsida</taxon>
        <taxon>Poales</taxon>
        <taxon>Poaceae</taxon>
        <taxon>PACMAD clade</taxon>
        <taxon>Panicoideae</taxon>
        <taxon>Andropogonodae</taxon>
        <taxon>Andropogoneae</taxon>
        <taxon>Tripsacinae</taxon>
        <taxon>Zea</taxon>
    </lineage>
</organism>
<evidence type="ECO:0000256" key="1">
    <source>
        <dbReference type="ARBA" id="ARBA00000439"/>
    </source>
</evidence>
<evidence type="ECO:0000256" key="11">
    <source>
        <dbReference type="SAM" id="MobiDB-lite"/>
    </source>
</evidence>
<dbReference type="AlphaFoldDB" id="A0A1D6JMV5"/>
<dbReference type="InterPro" id="IPR017853">
    <property type="entry name" value="GH"/>
</dbReference>
<accession>A0A1D6JMV5</accession>
<dbReference type="FunFam" id="2.30.30.30:FF:000053">
    <property type="entry name" value="Protein RNA-directed DNA methylation 3"/>
    <property type="match status" value="1"/>
</dbReference>
<proteinExistence type="inferred from homology"/>
<evidence type="ECO:0000259" key="12">
    <source>
        <dbReference type="Pfam" id="PF23290"/>
    </source>
</evidence>
<feature type="compositionally biased region" description="Basic residues" evidence="11">
    <location>
        <begin position="75"/>
        <end position="84"/>
    </location>
</feature>
<evidence type="ECO:0000256" key="7">
    <source>
        <dbReference type="ARBA" id="ARBA00022679"/>
    </source>
</evidence>
<evidence type="ECO:0000256" key="5">
    <source>
        <dbReference type="ARBA" id="ARBA00022490"/>
    </source>
</evidence>
<feature type="region of interest" description="Disordered" evidence="11">
    <location>
        <begin position="100"/>
        <end position="139"/>
    </location>
</feature>
<dbReference type="SUPFAM" id="SSF51445">
    <property type="entry name" value="(Trans)glycosidases"/>
    <property type="match status" value="1"/>
</dbReference>
<evidence type="ECO:0000256" key="3">
    <source>
        <dbReference type="ARBA" id="ARBA00005684"/>
    </source>
</evidence>
<dbReference type="EC" id="2.4.1.25" evidence="4"/>
<evidence type="ECO:0000256" key="6">
    <source>
        <dbReference type="ARBA" id="ARBA00022676"/>
    </source>
</evidence>
<feature type="region of interest" description="Disordered" evidence="11">
    <location>
        <begin position="44"/>
        <end position="87"/>
    </location>
</feature>
<keyword evidence="5" id="KW-0963">Cytoplasm</keyword>
<dbReference type="PANTHER" id="PTHR32518:SF3">
    <property type="entry name" value="4-ALPHA-GLUCANOTRANSFERASE"/>
    <property type="match status" value="1"/>
</dbReference>
<dbReference type="Pfam" id="PF02446">
    <property type="entry name" value="Glyco_hydro_77"/>
    <property type="match status" value="2"/>
</dbReference>
<dbReference type="InterPro" id="IPR041978">
    <property type="entry name" value="KOW_Spt5_5"/>
</dbReference>
<dbReference type="InterPro" id="IPR003385">
    <property type="entry name" value="Glyco_hydro_77"/>
</dbReference>
<feature type="domain" description="Spt5 KOW" evidence="12">
    <location>
        <begin position="472"/>
        <end position="514"/>
    </location>
</feature>
<dbReference type="GO" id="GO:0005975">
    <property type="term" value="P:carbohydrate metabolic process"/>
    <property type="evidence" value="ECO:0007669"/>
    <property type="project" value="InterPro"/>
</dbReference>
<gene>
    <name evidence="13" type="ORF">ZEAMMB73_Zm00001d027528</name>
</gene>
<keyword evidence="6" id="KW-0328">Glycosyltransferase</keyword>
<protein>
    <recommendedName>
        <fullName evidence="4">4-alpha-glucanotransferase</fullName>
        <ecNumber evidence="4">2.4.1.25</ecNumber>
    </recommendedName>
    <alternativeName>
        <fullName evidence="9">Amylomaltase</fullName>
    </alternativeName>
    <alternativeName>
        <fullName evidence="10">Disproportionating enzyme</fullName>
    </alternativeName>
</protein>
<evidence type="ECO:0000256" key="4">
    <source>
        <dbReference type="ARBA" id="ARBA00012560"/>
    </source>
</evidence>
<dbReference type="GO" id="GO:0004134">
    <property type="term" value="F:4-alpha-glucanotransferase activity"/>
    <property type="evidence" value="ECO:0007669"/>
    <property type="project" value="UniProtKB-EC"/>
</dbReference>
<reference evidence="13" key="1">
    <citation type="submission" date="2015-12" db="EMBL/GenBank/DDBJ databases">
        <title>Update maize B73 reference genome by single molecule sequencing technologies.</title>
        <authorList>
            <consortium name="Maize Genome Sequencing Project"/>
            <person name="Ware D."/>
        </authorList>
    </citation>
    <scope>NUCLEOTIDE SEQUENCE [LARGE SCALE GENOMIC DNA]</scope>
    <source>
        <tissue evidence="13">Seedling</tissue>
    </source>
</reference>
<keyword evidence="7 13" id="KW-0808">Transferase</keyword>
<feature type="compositionally biased region" description="Low complexity" evidence="11">
    <location>
        <begin position="115"/>
        <end position="130"/>
    </location>
</feature>
<evidence type="ECO:0000256" key="2">
    <source>
        <dbReference type="ARBA" id="ARBA00004496"/>
    </source>
</evidence>
<comment type="similarity">
    <text evidence="3">Belongs to the disproportionating enzyme family.</text>
</comment>
<feature type="compositionally biased region" description="Basic and acidic residues" evidence="11">
    <location>
        <begin position="103"/>
        <end position="114"/>
    </location>
</feature>
<dbReference type="Gene3D" id="3.20.20.80">
    <property type="entry name" value="Glycosidases"/>
    <property type="match status" value="2"/>
</dbReference>
<sequence>MERKGGCCLAPRYAATAAAQQAGAAWQMGRIMLKFRPIAPKPAAMAPAPTPTPVTGPAVSAGKGKRKAACGGGGRRGRKPKKAAKVAMVTAAPAATAAAQDVGDCRKHCDKEKSSSSPSSSSSGTSSVDSSPPPRPQQRQLATLPLMPETAADKTVACPAIPETRLHYRRIRPCRSCPKLLVDWAVNLGFHLVQLLPINDTSVHGMRWDSYPYSSLSVFALHPLYLRVQALSDAIPVLRYTFVMLSNLFIEEIQQAKKHLDKKDVDYEAALSTKLSIARKIFNLEKEKVLNSSSFQQFLSENELDKLMSEGTLHHDVIRFHYYVQYHLYIQLSEAATYARKKNVILKGDLPIDVDRNSVDTWVYPTLFRMNTTTGAPLDYFDKNEQNWGFPTYNWEEMSKDNYGWWRARLTQGGAVSLKEATVPTPRLISSQELEFFRPHIEIKRDRQTSEVFEVLDAEGPYRSTREQLFSIGQMLRIRKGPLKGYLCRVVRIFRNDVTVKLDSLLKIVTVQADLLSVPANRGPKYGITSRLPY</sequence>
<evidence type="ECO:0000313" key="13">
    <source>
        <dbReference type="EMBL" id="ONL93377.1"/>
    </source>
</evidence>
<dbReference type="ExpressionAtlas" id="A0A1D6JMV5">
    <property type="expression patterns" value="baseline and differential"/>
</dbReference>
<dbReference type="InterPro" id="IPR014722">
    <property type="entry name" value="Rib_uL2_dom2"/>
</dbReference>
<evidence type="ECO:0000256" key="10">
    <source>
        <dbReference type="ARBA" id="ARBA00031501"/>
    </source>
</evidence>
<dbReference type="InParanoid" id="A0A1D6JMV5"/>
<dbReference type="GO" id="GO:0005737">
    <property type="term" value="C:cytoplasm"/>
    <property type="evidence" value="ECO:0007669"/>
    <property type="project" value="UniProtKB-SubCell"/>
</dbReference>
<comment type="subcellular location">
    <subcellularLocation>
        <location evidence="2">Cytoplasm</location>
    </subcellularLocation>
</comment>
<comment type="catalytic activity">
    <reaction evidence="1">
        <text>Transfers a segment of a (1-&gt;4)-alpha-D-glucan to a new position in an acceptor, which may be glucose or a (1-&gt;4)-alpha-D-glucan.</text>
        <dbReference type="EC" id="2.4.1.25"/>
    </reaction>
</comment>
<dbReference type="EMBL" id="CM007647">
    <property type="protein sequence ID" value="ONL93377.1"/>
    <property type="molecule type" value="Genomic_DNA"/>
</dbReference>
<dbReference type="STRING" id="4577.A0A1D6JMV5"/>